<evidence type="ECO:0000256" key="4">
    <source>
        <dbReference type="ARBA" id="ARBA00022782"/>
    </source>
</evidence>
<evidence type="ECO:0000256" key="5">
    <source>
        <dbReference type="ARBA" id="ARBA00022833"/>
    </source>
</evidence>
<keyword evidence="14" id="KW-1185">Reference proteome</keyword>
<reference evidence="13" key="2">
    <citation type="submission" date="2025-09" db="UniProtKB">
        <authorList>
            <consortium name="Ensembl"/>
        </authorList>
    </citation>
    <scope>IDENTIFICATION</scope>
</reference>
<sequence length="601" mass="65092">MEVALERKPKRPHYIPRPPGKPFKYQCFQCPFTCNEKSHLFNHMKYNLCKNSISLLSQKGGQAPRQPKPLIKVTPPAPASPEDSPPAQPKAGPGGPEQQESKADELGSGDDNEEVDVGCNSPIRKDGPEIPTAEKEKDENKEANAPTRPSAFSPVTPKRENPEALASPVQRQPSEEQAVPPHSNRAFPWSPISAPIPFKSFPSPIVPQYPSYLLSEHPLLYSSYYLPESHGAGPPSFHADFLEQRPLVPQAVPPTPPSLFPQYPFCPSLHLGHSLHYNLYRSPELSVPLPRSRFLDLYNPAFVPKGYELYMHQRDPQGKPAEEDAGSQERGEDKAPRLSPVTGCSASGSPDRPIPSHNLQRDAEAPHYTVLGEQQPDADRPRQTATPVQTLRVDSLSGEYHGSPSERDYYEKAGREHSMAPLNLSTRAQEKDSVPCDERPGRALDEDLPLNLSLRPSLCGHDRPAAPRLSPDTNSDDDDDDDEEEPGDRQRQTAALALCQLAGVGASCGIAAMINGSSRGGTAADAAAAMINGSAGSSSTDAPPKGSPCATAAAGKPKAVCKQATKDRGLKRKHCAPAGQKSTPGHHKSAKKAARRRPRCS</sequence>
<dbReference type="GO" id="GO:0000978">
    <property type="term" value="F:RNA polymerase II cis-regulatory region sequence-specific DNA binding"/>
    <property type="evidence" value="ECO:0007669"/>
    <property type="project" value="TreeGrafter"/>
</dbReference>
<feature type="region of interest" description="Disordered" evidence="11">
    <location>
        <begin position="315"/>
        <end position="494"/>
    </location>
</feature>
<feature type="region of interest" description="Disordered" evidence="11">
    <location>
        <begin position="58"/>
        <end position="185"/>
    </location>
</feature>
<feature type="compositionally biased region" description="Basic and acidic residues" evidence="11">
    <location>
        <begin position="123"/>
        <end position="142"/>
    </location>
</feature>
<dbReference type="Ensembl" id="ENSGMOT00000067958.1">
    <property type="protein sequence ID" value="ENSGMOP00000049986.1"/>
    <property type="gene ID" value="ENSGMOG00000023509.1"/>
</dbReference>
<keyword evidence="3" id="KW-0863">Zinc-finger</keyword>
<dbReference type="GO" id="GO:0005634">
    <property type="term" value="C:nucleus"/>
    <property type="evidence" value="ECO:0007669"/>
    <property type="project" value="UniProtKB-SubCell"/>
</dbReference>
<keyword evidence="7" id="KW-0010">Activator</keyword>
<organism evidence="13 14">
    <name type="scientific">Gadus morhua</name>
    <name type="common">Atlantic cod</name>
    <dbReference type="NCBI Taxonomy" id="8049"/>
    <lineage>
        <taxon>Eukaryota</taxon>
        <taxon>Metazoa</taxon>
        <taxon>Chordata</taxon>
        <taxon>Craniata</taxon>
        <taxon>Vertebrata</taxon>
        <taxon>Euteleostomi</taxon>
        <taxon>Actinopterygii</taxon>
        <taxon>Neopterygii</taxon>
        <taxon>Teleostei</taxon>
        <taxon>Neoteleostei</taxon>
        <taxon>Acanthomorphata</taxon>
        <taxon>Zeiogadaria</taxon>
        <taxon>Gadariae</taxon>
        <taxon>Gadiformes</taxon>
        <taxon>Gadoidei</taxon>
        <taxon>Gadidae</taxon>
        <taxon>Gadus</taxon>
    </lineage>
</organism>
<evidence type="ECO:0000256" key="1">
    <source>
        <dbReference type="ARBA" id="ARBA00004123"/>
    </source>
</evidence>
<evidence type="ECO:0000256" key="3">
    <source>
        <dbReference type="ARBA" id="ARBA00022771"/>
    </source>
</evidence>
<evidence type="ECO:0000259" key="12">
    <source>
        <dbReference type="Pfam" id="PF15269"/>
    </source>
</evidence>
<feature type="compositionally biased region" description="Basic and acidic residues" evidence="11">
    <location>
        <begin position="404"/>
        <end position="418"/>
    </location>
</feature>
<feature type="compositionally biased region" description="Basic residues" evidence="11">
    <location>
        <begin position="584"/>
        <end position="601"/>
    </location>
</feature>
<dbReference type="GO" id="GO:0001228">
    <property type="term" value="F:DNA-binding transcription activator activity, RNA polymerase II-specific"/>
    <property type="evidence" value="ECO:0007669"/>
    <property type="project" value="TreeGrafter"/>
</dbReference>
<feature type="compositionally biased region" description="Acidic residues" evidence="11">
    <location>
        <begin position="107"/>
        <end position="116"/>
    </location>
</feature>
<keyword evidence="6" id="KW-0805">Transcription regulation</keyword>
<dbReference type="InterPro" id="IPR039363">
    <property type="entry name" value="ZNF750"/>
</dbReference>
<dbReference type="GO" id="GO:0008270">
    <property type="term" value="F:zinc ion binding"/>
    <property type="evidence" value="ECO:0007669"/>
    <property type="project" value="UniProtKB-KW"/>
</dbReference>
<dbReference type="GO" id="GO:0030154">
    <property type="term" value="P:cell differentiation"/>
    <property type="evidence" value="ECO:0007669"/>
    <property type="project" value="UniProtKB-KW"/>
</dbReference>
<accession>A0A8C5BS98</accession>
<evidence type="ECO:0000256" key="2">
    <source>
        <dbReference type="ARBA" id="ARBA00022723"/>
    </source>
</evidence>
<evidence type="ECO:0000313" key="14">
    <source>
        <dbReference type="Proteomes" id="UP000694546"/>
    </source>
</evidence>
<dbReference type="InterPro" id="IPR039064">
    <property type="entry name" value="ZNF750_Znf"/>
</dbReference>
<evidence type="ECO:0000256" key="11">
    <source>
        <dbReference type="SAM" id="MobiDB-lite"/>
    </source>
</evidence>
<keyword evidence="5" id="KW-0862">Zinc</keyword>
<keyword evidence="4" id="KW-0221">Differentiation</keyword>
<comment type="subcellular location">
    <subcellularLocation>
        <location evidence="1">Nucleus</location>
    </subcellularLocation>
</comment>
<dbReference type="PANTHER" id="PTHR14678:SF1">
    <property type="entry name" value="ZINC FINGER PROTEIN 750"/>
    <property type="match status" value="1"/>
</dbReference>
<keyword evidence="8" id="KW-0804">Transcription</keyword>
<keyword evidence="2" id="KW-0479">Metal-binding</keyword>
<dbReference type="GO" id="GO:0008544">
    <property type="term" value="P:epidermis development"/>
    <property type="evidence" value="ECO:0007669"/>
    <property type="project" value="TreeGrafter"/>
</dbReference>
<dbReference type="Pfam" id="PF15269">
    <property type="entry name" value="zf-C2H2_7"/>
    <property type="match status" value="1"/>
</dbReference>
<feature type="compositionally biased region" description="Basic and acidic residues" evidence="11">
    <location>
        <begin position="428"/>
        <end position="445"/>
    </location>
</feature>
<protein>
    <recommendedName>
        <fullName evidence="10">Zinc finger protein 750</fullName>
    </recommendedName>
</protein>
<dbReference type="AlphaFoldDB" id="A0A8C5BS98"/>
<dbReference type="Proteomes" id="UP000694546">
    <property type="component" value="Chromosome 2"/>
</dbReference>
<dbReference type="GeneTree" id="ENSGT01010000229717"/>
<feature type="compositionally biased region" description="Pro residues" evidence="11">
    <location>
        <begin position="75"/>
        <end position="88"/>
    </location>
</feature>
<feature type="compositionally biased region" description="Basic and acidic residues" evidence="11">
    <location>
        <begin position="315"/>
        <end position="336"/>
    </location>
</feature>
<dbReference type="GO" id="GO:1990841">
    <property type="term" value="F:promoter-specific chromatin binding"/>
    <property type="evidence" value="ECO:0007669"/>
    <property type="project" value="TreeGrafter"/>
</dbReference>
<proteinExistence type="predicted"/>
<keyword evidence="9" id="KW-0539">Nucleus</keyword>
<evidence type="ECO:0000256" key="8">
    <source>
        <dbReference type="ARBA" id="ARBA00023163"/>
    </source>
</evidence>
<dbReference type="PANTHER" id="PTHR14678">
    <property type="entry name" value="PROLINE-RICH PROTEIN 35-RELATED"/>
    <property type="match status" value="1"/>
</dbReference>
<feature type="region of interest" description="Disordered" evidence="11">
    <location>
        <begin position="533"/>
        <end position="601"/>
    </location>
</feature>
<name>A0A8C5BS98_GADMO</name>
<reference evidence="13" key="1">
    <citation type="submission" date="2025-08" db="UniProtKB">
        <authorList>
            <consortium name="Ensembl"/>
        </authorList>
    </citation>
    <scope>IDENTIFICATION</scope>
</reference>
<evidence type="ECO:0000256" key="6">
    <source>
        <dbReference type="ARBA" id="ARBA00023015"/>
    </source>
</evidence>
<evidence type="ECO:0000256" key="9">
    <source>
        <dbReference type="ARBA" id="ARBA00023242"/>
    </source>
</evidence>
<evidence type="ECO:0000256" key="7">
    <source>
        <dbReference type="ARBA" id="ARBA00023159"/>
    </source>
</evidence>
<evidence type="ECO:0000313" key="13">
    <source>
        <dbReference type="Ensembl" id="ENSGMOP00000049986.1"/>
    </source>
</evidence>
<dbReference type="OMA" id="PSAYDHY"/>
<feature type="compositionally biased region" description="Acidic residues" evidence="11">
    <location>
        <begin position="474"/>
        <end position="486"/>
    </location>
</feature>
<feature type="domain" description="Zinc finger protein 750-like zinc finger" evidence="12">
    <location>
        <begin position="7"/>
        <end position="58"/>
    </location>
</feature>
<evidence type="ECO:0000256" key="10">
    <source>
        <dbReference type="ARBA" id="ARBA00040216"/>
    </source>
</evidence>